<dbReference type="InterPro" id="IPR036514">
    <property type="entry name" value="SGNH_hydro_sf"/>
</dbReference>
<dbReference type="InterPro" id="IPR013830">
    <property type="entry name" value="SGNH_hydro"/>
</dbReference>
<dbReference type="Proteomes" id="UP000324351">
    <property type="component" value="Unassembled WGS sequence"/>
</dbReference>
<protein>
    <recommendedName>
        <fullName evidence="4">Fibronectin type-III domain-containing protein</fullName>
    </recommendedName>
</protein>
<keyword evidence="6" id="KW-1185">Reference proteome</keyword>
<dbReference type="SMART" id="SM00060">
    <property type="entry name" value="FN3"/>
    <property type="match status" value="2"/>
</dbReference>
<keyword evidence="1" id="KW-0378">Hydrolase</keyword>
<feature type="signal peptide" evidence="3">
    <location>
        <begin position="1"/>
        <end position="28"/>
    </location>
</feature>
<feature type="chain" id="PRO_5023082984" description="Fibronectin type-III domain-containing protein" evidence="3">
    <location>
        <begin position="29"/>
        <end position="442"/>
    </location>
</feature>
<dbReference type="Pfam" id="PF13472">
    <property type="entry name" value="Lipase_GDSL_2"/>
    <property type="match status" value="1"/>
</dbReference>
<name>A0A5B1M2N3_9ACTN</name>
<dbReference type="AlphaFoldDB" id="A0A5B1M2N3"/>
<dbReference type="CDD" id="cd00063">
    <property type="entry name" value="FN3"/>
    <property type="match status" value="1"/>
</dbReference>
<keyword evidence="2" id="KW-0624">Polysaccharide degradation</keyword>
<keyword evidence="2" id="KW-0119">Carbohydrate metabolism</keyword>
<accession>A0A5B1M2N3</accession>
<dbReference type="SUPFAM" id="SSF49265">
    <property type="entry name" value="Fibronectin type III"/>
    <property type="match status" value="1"/>
</dbReference>
<evidence type="ECO:0000256" key="3">
    <source>
        <dbReference type="SAM" id="SignalP"/>
    </source>
</evidence>
<evidence type="ECO:0000313" key="6">
    <source>
        <dbReference type="Proteomes" id="UP000324351"/>
    </source>
</evidence>
<dbReference type="GO" id="GO:0004622">
    <property type="term" value="F:phosphatidylcholine lysophospholipase activity"/>
    <property type="evidence" value="ECO:0007669"/>
    <property type="project" value="TreeGrafter"/>
</dbReference>
<keyword evidence="3" id="KW-0732">Signal</keyword>
<dbReference type="PANTHER" id="PTHR30383:SF2">
    <property type="entry name" value="CELLULOSE-BINDING PROTEIN"/>
    <property type="match status" value="1"/>
</dbReference>
<dbReference type="PROSITE" id="PS50853">
    <property type="entry name" value="FN3"/>
    <property type="match status" value="1"/>
</dbReference>
<dbReference type="InterPro" id="IPR036116">
    <property type="entry name" value="FN3_sf"/>
</dbReference>
<reference evidence="5 6" key="2">
    <citation type="submission" date="2019-09" db="EMBL/GenBank/DDBJ databases">
        <authorList>
            <person name="Jin C."/>
        </authorList>
    </citation>
    <scope>NUCLEOTIDE SEQUENCE [LARGE SCALE GENOMIC DNA]</scope>
    <source>
        <strain evidence="5 6">BN140041</strain>
    </source>
</reference>
<reference evidence="5 6" key="1">
    <citation type="submission" date="2019-09" db="EMBL/GenBank/DDBJ databases">
        <title>Nocardioides panacisoli sp. nov., isolated from the soil of a ginseng field.</title>
        <authorList>
            <person name="Cho C."/>
        </authorList>
    </citation>
    <scope>NUCLEOTIDE SEQUENCE [LARGE SCALE GENOMIC DNA]</scope>
    <source>
        <strain evidence="5 6">BN140041</strain>
    </source>
</reference>
<keyword evidence="1" id="KW-0326">Glycosidase</keyword>
<evidence type="ECO:0000259" key="4">
    <source>
        <dbReference type="PROSITE" id="PS50853"/>
    </source>
</evidence>
<dbReference type="InterPro" id="IPR051532">
    <property type="entry name" value="Ester_Hydrolysis_Enzymes"/>
</dbReference>
<organism evidence="5 6">
    <name type="scientific">Nocardioides antri</name>
    <dbReference type="NCBI Taxonomy" id="2607659"/>
    <lineage>
        <taxon>Bacteria</taxon>
        <taxon>Bacillati</taxon>
        <taxon>Actinomycetota</taxon>
        <taxon>Actinomycetes</taxon>
        <taxon>Propionibacteriales</taxon>
        <taxon>Nocardioidaceae</taxon>
        <taxon>Nocardioides</taxon>
    </lineage>
</organism>
<dbReference type="InterPro" id="IPR013783">
    <property type="entry name" value="Ig-like_fold"/>
</dbReference>
<dbReference type="PANTHER" id="PTHR30383">
    <property type="entry name" value="THIOESTERASE 1/PROTEASE 1/LYSOPHOSPHOLIPASE L1"/>
    <property type="match status" value="1"/>
</dbReference>
<dbReference type="SUPFAM" id="SSF52266">
    <property type="entry name" value="SGNH hydrolase"/>
    <property type="match status" value="1"/>
</dbReference>
<gene>
    <name evidence="5" type="ORF">F0U47_08320</name>
</gene>
<dbReference type="Gene3D" id="2.60.40.10">
    <property type="entry name" value="Immunoglobulins"/>
    <property type="match status" value="2"/>
</dbReference>
<sequence>MVTRALRHAAVAVALAVMAAMAPTAAHSETAGAGDAAALRILLVGDSVTHGSAGDWTWRHRLHQHLTAAGVDFDFVGPSNDLYDNVAGTAGSFAYADPAFDTDHAAKWGMWISRIKYPIGDLVATYDPDIVVEMLGVNDLAHGVWHGAVAYEVAELVRDARAVKPTVDVVVAEATQHWLPGVPAFNTALDGVAGRLSTPESTVVVADTATGYDAAAHTWDGSHPNARGEVRIAAAVADSLHVLGVGPGVEHPPPPPPVGPRTAAQLTVRAGDGSVDLRWTGSPGATGQYVWVRDRTLDGPWDRMPAQVTGTSSTLDSLDNGHRYQFRTQPVKGDDEPEGEVFSNVVAATPRPPAPAWLRAEGGRSCARLSWTAPVGASAYRVLLRQDDGWRVLARPDRPSAVVQDLPPATSWVIGVQAIRDGVRSVPAPVRVLRDRSVESCR</sequence>
<proteinExistence type="predicted"/>
<feature type="domain" description="Fibronectin type-III" evidence="4">
    <location>
        <begin position="256"/>
        <end position="352"/>
    </location>
</feature>
<dbReference type="GO" id="GO:0000272">
    <property type="term" value="P:polysaccharide catabolic process"/>
    <property type="evidence" value="ECO:0007669"/>
    <property type="project" value="UniProtKB-KW"/>
</dbReference>
<dbReference type="Gene3D" id="3.40.50.1110">
    <property type="entry name" value="SGNH hydrolase"/>
    <property type="match status" value="1"/>
</dbReference>
<evidence type="ECO:0000256" key="1">
    <source>
        <dbReference type="ARBA" id="ARBA00023295"/>
    </source>
</evidence>
<dbReference type="InterPro" id="IPR003961">
    <property type="entry name" value="FN3_dom"/>
</dbReference>
<evidence type="ECO:0000256" key="2">
    <source>
        <dbReference type="ARBA" id="ARBA00023326"/>
    </source>
</evidence>
<dbReference type="EMBL" id="VUJW01000003">
    <property type="protein sequence ID" value="KAA1427465.1"/>
    <property type="molecule type" value="Genomic_DNA"/>
</dbReference>
<comment type="caution">
    <text evidence="5">The sequence shown here is derived from an EMBL/GenBank/DDBJ whole genome shotgun (WGS) entry which is preliminary data.</text>
</comment>
<dbReference type="GO" id="GO:0016798">
    <property type="term" value="F:hydrolase activity, acting on glycosyl bonds"/>
    <property type="evidence" value="ECO:0007669"/>
    <property type="project" value="UniProtKB-KW"/>
</dbReference>
<dbReference type="RefSeq" id="WP_149749831.1">
    <property type="nucleotide sequence ID" value="NZ_VUJW01000003.1"/>
</dbReference>
<evidence type="ECO:0000313" key="5">
    <source>
        <dbReference type="EMBL" id="KAA1427465.1"/>
    </source>
</evidence>